<comment type="caution">
    <text evidence="2">The sequence shown here is derived from an EMBL/GenBank/DDBJ whole genome shotgun (WGS) entry which is preliminary data.</text>
</comment>
<name>A0A1J5P8V4_9ZZZZ</name>
<proteinExistence type="predicted"/>
<gene>
    <name evidence="2" type="ORF">GALL_545480</name>
</gene>
<evidence type="ECO:0000256" key="1">
    <source>
        <dbReference type="SAM" id="MobiDB-lite"/>
    </source>
</evidence>
<dbReference type="EMBL" id="MLJW01008582">
    <property type="protein sequence ID" value="OIQ63908.1"/>
    <property type="molecule type" value="Genomic_DNA"/>
</dbReference>
<sequence length="113" mass="11772">MKRGILAVTTTGSRTSTSAVACPTPDFDHTTAITRTVPLNEGSVNCAWASPSAPTVTAPEKNATSFSVGGGAFIAIFAAASPPDRTTPIVPFSPSISRPYTSRIPTPNLRWPK</sequence>
<feature type="region of interest" description="Disordered" evidence="1">
    <location>
        <begin position="89"/>
        <end position="113"/>
    </location>
</feature>
<reference evidence="2" key="1">
    <citation type="submission" date="2016-10" db="EMBL/GenBank/DDBJ databases">
        <title>Sequence of Gallionella enrichment culture.</title>
        <authorList>
            <person name="Poehlein A."/>
            <person name="Muehling M."/>
            <person name="Daniel R."/>
        </authorList>
    </citation>
    <scope>NUCLEOTIDE SEQUENCE</scope>
</reference>
<accession>A0A1J5P8V4</accession>
<evidence type="ECO:0000313" key="2">
    <source>
        <dbReference type="EMBL" id="OIQ63908.1"/>
    </source>
</evidence>
<feature type="compositionally biased region" description="Polar residues" evidence="1">
    <location>
        <begin position="94"/>
        <end position="105"/>
    </location>
</feature>
<dbReference type="AlphaFoldDB" id="A0A1J5P8V4"/>
<organism evidence="2">
    <name type="scientific">mine drainage metagenome</name>
    <dbReference type="NCBI Taxonomy" id="410659"/>
    <lineage>
        <taxon>unclassified sequences</taxon>
        <taxon>metagenomes</taxon>
        <taxon>ecological metagenomes</taxon>
    </lineage>
</organism>
<protein>
    <submittedName>
        <fullName evidence="2">Uncharacterized protein</fullName>
    </submittedName>
</protein>